<gene>
    <name evidence="9" type="ORF">DM02DRAFT_213440</name>
</gene>
<dbReference type="AlphaFoldDB" id="A0A2V1E026"/>
<dbReference type="SUPFAM" id="SSF103473">
    <property type="entry name" value="MFS general substrate transporter"/>
    <property type="match status" value="1"/>
</dbReference>
<feature type="transmembrane region" description="Helical" evidence="7">
    <location>
        <begin position="154"/>
        <end position="174"/>
    </location>
</feature>
<dbReference type="PROSITE" id="PS50850">
    <property type="entry name" value="MFS"/>
    <property type="match status" value="1"/>
</dbReference>
<dbReference type="OrthoDB" id="419616at2759"/>
<proteinExistence type="predicted"/>
<name>A0A2V1E026_9PLEO</name>
<dbReference type="InterPro" id="IPR001958">
    <property type="entry name" value="Tet-R_TetA/multi-R_MdtG-like"/>
</dbReference>
<keyword evidence="2" id="KW-0813">Transport</keyword>
<evidence type="ECO:0000256" key="3">
    <source>
        <dbReference type="ARBA" id="ARBA00022692"/>
    </source>
</evidence>
<feature type="transmembrane region" description="Helical" evidence="7">
    <location>
        <begin position="228"/>
        <end position="252"/>
    </location>
</feature>
<dbReference type="GO" id="GO:0022857">
    <property type="term" value="F:transmembrane transporter activity"/>
    <property type="evidence" value="ECO:0007669"/>
    <property type="project" value="InterPro"/>
</dbReference>
<evidence type="ECO:0000256" key="1">
    <source>
        <dbReference type="ARBA" id="ARBA00004141"/>
    </source>
</evidence>
<feature type="compositionally biased region" description="Polar residues" evidence="6">
    <location>
        <begin position="1"/>
        <end position="16"/>
    </location>
</feature>
<dbReference type="Proteomes" id="UP000244855">
    <property type="component" value="Unassembled WGS sequence"/>
</dbReference>
<dbReference type="PANTHER" id="PTHR23504">
    <property type="entry name" value="MAJOR FACILITATOR SUPERFAMILY DOMAIN-CONTAINING PROTEIN 10"/>
    <property type="match status" value="1"/>
</dbReference>
<keyword evidence="3 7" id="KW-0812">Transmembrane</keyword>
<feature type="transmembrane region" description="Helical" evidence="7">
    <location>
        <begin position="186"/>
        <end position="208"/>
    </location>
</feature>
<dbReference type="GO" id="GO:0016020">
    <property type="term" value="C:membrane"/>
    <property type="evidence" value="ECO:0007669"/>
    <property type="project" value="UniProtKB-SubCell"/>
</dbReference>
<accession>A0A2V1E026</accession>
<sequence>MSHSSQSPNGNGTSDVKTTDETTPLLAASVTTPILGAAEAEQIQQSEVNKNDQIPTLQVFVLSYASLVEPVAFFSIFPYINAMIEKVGGVEKEDVGFYSGLIESLFSATQMCVMVLWGKASDRYGRKPILVISLFGIAFTTALFGLSTAIWQMILFRCLAGVFAGTVVTVRTMLSENSSPKTQATVFSRFAFARNIGILIGPVIGGALERPAEKFPSLFGRIQFFKEYPYAFPSFISALVGLTAAISAAIIIKETLDVQALKDASKNRMSIFDLIKYPGVRQVLLVYNYVMLLAITFTTIFPVFMYTPIPLGGLSLTPGWIAMFMSLGGLSQSLWILLVFPRLHKRIGTEGILTFSATIWPIFFILHPTCNLFLRYDLKALFWTVFPVNNAVGCGCAMSFAAVQLAINDIAPSPETFGTLNSIALALASGLRAVAPALSTSLYATGVKYHILGGHMFWVILVAIALGLPFFIRMLPEKTRRKVMKSDDEQEEQA</sequence>
<feature type="transmembrane region" description="Helical" evidence="7">
    <location>
        <begin position="455"/>
        <end position="475"/>
    </location>
</feature>
<keyword evidence="4 7" id="KW-1133">Transmembrane helix</keyword>
<feature type="transmembrane region" description="Helical" evidence="7">
    <location>
        <begin position="417"/>
        <end position="435"/>
    </location>
</feature>
<feature type="transmembrane region" description="Helical" evidence="7">
    <location>
        <begin position="59"/>
        <end position="80"/>
    </location>
</feature>
<feature type="region of interest" description="Disordered" evidence="6">
    <location>
        <begin position="1"/>
        <end position="20"/>
    </location>
</feature>
<feature type="transmembrane region" description="Helical" evidence="7">
    <location>
        <begin position="352"/>
        <end position="374"/>
    </location>
</feature>
<comment type="subcellular location">
    <subcellularLocation>
        <location evidence="1">Membrane</location>
        <topology evidence="1">Multi-pass membrane protein</topology>
    </subcellularLocation>
</comment>
<evidence type="ECO:0000256" key="4">
    <source>
        <dbReference type="ARBA" id="ARBA00022989"/>
    </source>
</evidence>
<dbReference type="InterPro" id="IPR011701">
    <property type="entry name" value="MFS"/>
</dbReference>
<dbReference type="CDD" id="cd17330">
    <property type="entry name" value="MFS_SLC46_TetA_like"/>
    <property type="match status" value="1"/>
</dbReference>
<dbReference type="InterPro" id="IPR020846">
    <property type="entry name" value="MFS_dom"/>
</dbReference>
<evidence type="ECO:0000256" key="2">
    <source>
        <dbReference type="ARBA" id="ARBA00022448"/>
    </source>
</evidence>
<feature type="transmembrane region" description="Helical" evidence="7">
    <location>
        <begin position="95"/>
        <end position="117"/>
    </location>
</feature>
<evidence type="ECO:0000256" key="7">
    <source>
        <dbReference type="SAM" id="Phobius"/>
    </source>
</evidence>
<dbReference type="Gene3D" id="1.20.1250.20">
    <property type="entry name" value="MFS general substrate transporter like domains"/>
    <property type="match status" value="1"/>
</dbReference>
<dbReference type="EMBL" id="KZ805326">
    <property type="protein sequence ID" value="PVI03908.1"/>
    <property type="molecule type" value="Genomic_DNA"/>
</dbReference>
<evidence type="ECO:0000259" key="8">
    <source>
        <dbReference type="PROSITE" id="PS50850"/>
    </source>
</evidence>
<dbReference type="Pfam" id="PF07690">
    <property type="entry name" value="MFS_1"/>
    <property type="match status" value="1"/>
</dbReference>
<protein>
    <submittedName>
        <fullName evidence="9">MFS general substrate transporter</fullName>
    </submittedName>
</protein>
<dbReference type="PRINTS" id="PR01035">
    <property type="entry name" value="TCRTETA"/>
</dbReference>
<reference evidence="9 10" key="1">
    <citation type="journal article" date="2018" name="Sci. Rep.">
        <title>Comparative genomics provides insights into the lifestyle and reveals functional heterogeneity of dark septate endophytic fungi.</title>
        <authorList>
            <person name="Knapp D.G."/>
            <person name="Nemeth J.B."/>
            <person name="Barry K."/>
            <person name="Hainaut M."/>
            <person name="Henrissat B."/>
            <person name="Johnson J."/>
            <person name="Kuo A."/>
            <person name="Lim J.H.P."/>
            <person name="Lipzen A."/>
            <person name="Nolan M."/>
            <person name="Ohm R.A."/>
            <person name="Tamas L."/>
            <person name="Grigoriev I.V."/>
            <person name="Spatafora J.W."/>
            <person name="Nagy L.G."/>
            <person name="Kovacs G.M."/>
        </authorList>
    </citation>
    <scope>NUCLEOTIDE SEQUENCE [LARGE SCALE GENOMIC DNA]</scope>
    <source>
        <strain evidence="9 10">DSE2036</strain>
    </source>
</reference>
<evidence type="ECO:0000256" key="5">
    <source>
        <dbReference type="ARBA" id="ARBA00023136"/>
    </source>
</evidence>
<feature type="transmembrane region" description="Helical" evidence="7">
    <location>
        <begin position="284"/>
        <end position="307"/>
    </location>
</feature>
<feature type="transmembrane region" description="Helical" evidence="7">
    <location>
        <begin position="129"/>
        <end position="148"/>
    </location>
</feature>
<keyword evidence="10" id="KW-1185">Reference proteome</keyword>
<organism evidence="9 10">
    <name type="scientific">Periconia macrospinosa</name>
    <dbReference type="NCBI Taxonomy" id="97972"/>
    <lineage>
        <taxon>Eukaryota</taxon>
        <taxon>Fungi</taxon>
        <taxon>Dikarya</taxon>
        <taxon>Ascomycota</taxon>
        <taxon>Pezizomycotina</taxon>
        <taxon>Dothideomycetes</taxon>
        <taxon>Pleosporomycetidae</taxon>
        <taxon>Pleosporales</taxon>
        <taxon>Massarineae</taxon>
        <taxon>Periconiaceae</taxon>
        <taxon>Periconia</taxon>
    </lineage>
</organism>
<evidence type="ECO:0000313" key="10">
    <source>
        <dbReference type="Proteomes" id="UP000244855"/>
    </source>
</evidence>
<feature type="transmembrane region" description="Helical" evidence="7">
    <location>
        <begin position="380"/>
        <end position="405"/>
    </location>
</feature>
<feature type="domain" description="Major facilitator superfamily (MFS) profile" evidence="8">
    <location>
        <begin position="58"/>
        <end position="479"/>
    </location>
</feature>
<evidence type="ECO:0000313" key="9">
    <source>
        <dbReference type="EMBL" id="PVI03908.1"/>
    </source>
</evidence>
<feature type="transmembrane region" description="Helical" evidence="7">
    <location>
        <begin position="319"/>
        <end position="340"/>
    </location>
</feature>
<dbReference type="InterPro" id="IPR036259">
    <property type="entry name" value="MFS_trans_sf"/>
</dbReference>
<keyword evidence="5 7" id="KW-0472">Membrane</keyword>
<evidence type="ECO:0000256" key="6">
    <source>
        <dbReference type="SAM" id="MobiDB-lite"/>
    </source>
</evidence>
<dbReference type="PANTHER" id="PTHR23504:SF3">
    <property type="entry name" value="MAJOR FACILITATOR SUPERFAMILY (MFS) PROFILE DOMAIN-CONTAINING PROTEIN"/>
    <property type="match status" value="1"/>
</dbReference>